<dbReference type="AlphaFoldDB" id="A0A085VRJ7"/>
<dbReference type="PATRIC" id="fig|317.175.peg.84"/>
<evidence type="ECO:0000256" key="2">
    <source>
        <dbReference type="ARBA" id="ARBA00022747"/>
    </source>
</evidence>
<dbReference type="Pfam" id="PF01420">
    <property type="entry name" value="Methylase_S"/>
    <property type="match status" value="2"/>
</dbReference>
<dbReference type="RefSeq" id="WP_032624930.1">
    <property type="nucleotide sequence ID" value="NZ_JPQU01000011.1"/>
</dbReference>
<evidence type="ECO:0000256" key="3">
    <source>
        <dbReference type="ARBA" id="ARBA00023125"/>
    </source>
</evidence>
<evidence type="ECO:0000256" key="1">
    <source>
        <dbReference type="ARBA" id="ARBA00010923"/>
    </source>
</evidence>
<dbReference type="PANTHER" id="PTHR30408">
    <property type="entry name" value="TYPE-1 RESTRICTION ENZYME ECOKI SPECIFICITY PROTEIN"/>
    <property type="match status" value="1"/>
</dbReference>
<dbReference type="PANTHER" id="PTHR30408:SF12">
    <property type="entry name" value="TYPE I RESTRICTION ENZYME MJAVIII SPECIFICITY SUBUNIT"/>
    <property type="match status" value="1"/>
</dbReference>
<dbReference type="Proteomes" id="UP000028631">
    <property type="component" value="Unassembled WGS sequence"/>
</dbReference>
<proteinExistence type="inferred from homology"/>
<evidence type="ECO:0000259" key="4">
    <source>
        <dbReference type="Pfam" id="PF01420"/>
    </source>
</evidence>
<dbReference type="GO" id="GO:0009307">
    <property type="term" value="P:DNA restriction-modification system"/>
    <property type="evidence" value="ECO:0007669"/>
    <property type="project" value="UniProtKB-KW"/>
</dbReference>
<dbReference type="InterPro" id="IPR044946">
    <property type="entry name" value="Restrct_endonuc_typeI_TRD_sf"/>
</dbReference>
<keyword evidence="3" id="KW-0238">DNA-binding</keyword>
<dbReference type="InterPro" id="IPR052021">
    <property type="entry name" value="Type-I_RS_S_subunit"/>
</dbReference>
<evidence type="ECO:0000313" key="6">
    <source>
        <dbReference type="Proteomes" id="UP000028631"/>
    </source>
</evidence>
<dbReference type="Gene3D" id="3.90.220.20">
    <property type="entry name" value="DNA methylase specificity domains"/>
    <property type="match status" value="2"/>
</dbReference>
<protein>
    <recommendedName>
        <fullName evidence="4">Type I restriction modification DNA specificity domain-containing protein</fullName>
    </recommendedName>
</protein>
<sequence>MSFPAYPTYKNSDVEWLGVVPDHWAVTLLKRGYQVVLGKMLQPEPRRDDDEFLPYLRAANIQLSGVDTGNVKRMWFGAEEKKSLLLRRGDLLVSEGGDVGRSAIWDFDDEECYFQNSINRIRSIDGNSTRFLYFWMIAIKTNGYIDVLCNKSTIAHFTAEKVAAVPLPMPTKSEQTQIARFLDHETARINALIEEQQRLIELLKEKRQAVISHAVTKGLDPTVPMKDSGVEWLGEVPAHWSSIQVGRVCRKVSDGPHFSPNYVDEGVMFLSARNIAMDGWQLDDAKFVSEEDYLEFCRRIIPEKGDVLYTKGGTTGIARVVDLDDRFQVWVHVAVLKLDREQVDPYYMAFSLNSIGCYEQSQLYTRGATNQDLGLTRMIKIWFSLPPREEQIRICEVLSMELSKIDDLIAEAATVTRLLGERRSALISAAVTGKIDVRGWQPPASATSLELVQETA</sequence>
<keyword evidence="2" id="KW-0680">Restriction system</keyword>
<dbReference type="Gene3D" id="1.10.287.1120">
    <property type="entry name" value="Bipartite methylase S protein"/>
    <property type="match status" value="1"/>
</dbReference>
<evidence type="ECO:0000313" key="5">
    <source>
        <dbReference type="EMBL" id="KFE58060.1"/>
    </source>
</evidence>
<feature type="domain" description="Type I restriction modification DNA specificity" evidence="4">
    <location>
        <begin position="291"/>
        <end position="399"/>
    </location>
</feature>
<comment type="similarity">
    <text evidence="1">Belongs to the type-I restriction system S methylase family.</text>
</comment>
<name>A0A085VRJ7_PSESX</name>
<dbReference type="SUPFAM" id="SSF116734">
    <property type="entry name" value="DNA methylase specificity domain"/>
    <property type="match status" value="2"/>
</dbReference>
<dbReference type="InterPro" id="IPR000055">
    <property type="entry name" value="Restrct_endonuc_typeI_TRD"/>
</dbReference>
<comment type="caution">
    <text evidence="5">The sequence shown here is derived from an EMBL/GenBank/DDBJ whole genome shotgun (WGS) entry which is preliminary data.</text>
</comment>
<reference evidence="5 6" key="1">
    <citation type="submission" date="2014-07" db="EMBL/GenBank/DDBJ databases">
        <title>Draft Genome Sequences of Environmental Pseudomonas syringae strains.</title>
        <authorList>
            <person name="Baltrus D.A."/>
            <person name="Berge O."/>
            <person name="Morris C."/>
        </authorList>
    </citation>
    <scope>NUCLEOTIDE SEQUENCE [LARGE SCALE GENOMIC DNA]</scope>
    <source>
        <strain evidence="5 6">GAW0119</strain>
    </source>
</reference>
<keyword evidence="6" id="KW-1185">Reference proteome</keyword>
<feature type="domain" description="Type I restriction modification DNA specificity" evidence="4">
    <location>
        <begin position="48"/>
        <end position="200"/>
    </location>
</feature>
<gene>
    <name evidence="5" type="ORF">IV01_00365</name>
</gene>
<dbReference type="GO" id="GO:0003677">
    <property type="term" value="F:DNA binding"/>
    <property type="evidence" value="ECO:0007669"/>
    <property type="project" value="UniProtKB-KW"/>
</dbReference>
<accession>A0A085VRJ7</accession>
<dbReference type="OrthoDB" id="9798929at2"/>
<organism evidence="5 6">
    <name type="scientific">Pseudomonas syringae</name>
    <dbReference type="NCBI Taxonomy" id="317"/>
    <lineage>
        <taxon>Bacteria</taxon>
        <taxon>Pseudomonadati</taxon>
        <taxon>Pseudomonadota</taxon>
        <taxon>Gammaproteobacteria</taxon>
        <taxon>Pseudomonadales</taxon>
        <taxon>Pseudomonadaceae</taxon>
        <taxon>Pseudomonas</taxon>
    </lineage>
</organism>
<dbReference type="EMBL" id="JPQU01000011">
    <property type="protein sequence ID" value="KFE58060.1"/>
    <property type="molecule type" value="Genomic_DNA"/>
</dbReference>